<accession>A0ABR1TRY5</accession>
<evidence type="ECO:0000313" key="2">
    <source>
        <dbReference type="EMBL" id="KAK8049374.1"/>
    </source>
</evidence>
<name>A0ABR1TRY5_9PEZI</name>
<sequence>MLKDQAAPEAALTGTPIFHSRHHKRQPLAREILIAWFGTLLAIQHILIRDDPVPARTFLAEAPISCSRRAPADH</sequence>
<reference evidence="2 3" key="1">
    <citation type="submission" date="2023-01" db="EMBL/GenBank/DDBJ databases">
        <title>Analysis of 21 Apiospora genomes using comparative genomics revels a genus with tremendous synthesis potential of carbohydrate active enzymes and secondary metabolites.</title>
        <authorList>
            <person name="Sorensen T."/>
        </authorList>
    </citation>
    <scope>NUCLEOTIDE SEQUENCE [LARGE SCALE GENOMIC DNA]</scope>
    <source>
        <strain evidence="2 3">CBS 135458</strain>
    </source>
</reference>
<comment type="caution">
    <text evidence="2">The sequence shown here is derived from an EMBL/GenBank/DDBJ whole genome shotgun (WGS) entry which is preliminary data.</text>
</comment>
<evidence type="ECO:0000256" key="1">
    <source>
        <dbReference type="SAM" id="MobiDB-lite"/>
    </source>
</evidence>
<gene>
    <name evidence="2" type="ORF">PG994_011104</name>
</gene>
<dbReference type="GeneID" id="92095576"/>
<protein>
    <submittedName>
        <fullName evidence="2">Uncharacterized protein</fullName>
    </submittedName>
</protein>
<dbReference type="Proteomes" id="UP001480595">
    <property type="component" value="Unassembled WGS sequence"/>
</dbReference>
<dbReference type="RefSeq" id="XP_066711623.1">
    <property type="nucleotide sequence ID" value="XM_066862513.1"/>
</dbReference>
<keyword evidence="3" id="KW-1185">Reference proteome</keyword>
<proteinExistence type="predicted"/>
<evidence type="ECO:0000313" key="3">
    <source>
        <dbReference type="Proteomes" id="UP001480595"/>
    </source>
</evidence>
<feature type="region of interest" description="Disordered" evidence="1">
    <location>
        <begin position="1"/>
        <end position="23"/>
    </location>
</feature>
<organism evidence="2 3">
    <name type="scientific">Apiospora phragmitis</name>
    <dbReference type="NCBI Taxonomy" id="2905665"/>
    <lineage>
        <taxon>Eukaryota</taxon>
        <taxon>Fungi</taxon>
        <taxon>Dikarya</taxon>
        <taxon>Ascomycota</taxon>
        <taxon>Pezizomycotina</taxon>
        <taxon>Sordariomycetes</taxon>
        <taxon>Xylariomycetidae</taxon>
        <taxon>Amphisphaeriales</taxon>
        <taxon>Apiosporaceae</taxon>
        <taxon>Apiospora</taxon>
    </lineage>
</organism>
<dbReference type="EMBL" id="JAQQWL010000011">
    <property type="protein sequence ID" value="KAK8049374.1"/>
    <property type="molecule type" value="Genomic_DNA"/>
</dbReference>